<comment type="caution">
    <text evidence="7">The sequence shown here is derived from an EMBL/GenBank/DDBJ whole genome shotgun (WGS) entry which is preliminary data.</text>
</comment>
<feature type="coiled-coil region" evidence="5">
    <location>
        <begin position="124"/>
        <end position="158"/>
    </location>
</feature>
<evidence type="ECO:0000313" key="8">
    <source>
        <dbReference type="Proteomes" id="UP000549394"/>
    </source>
</evidence>
<dbReference type="PANTHER" id="PTHR31179:SF7">
    <property type="entry name" value="FYVE-TYPE DOMAIN-CONTAINING PROTEIN"/>
    <property type="match status" value="1"/>
</dbReference>
<dbReference type="AlphaFoldDB" id="A0A7I8VWZ1"/>
<keyword evidence="5" id="KW-0175">Coiled coil</keyword>
<keyword evidence="8" id="KW-1185">Reference proteome</keyword>
<evidence type="ECO:0000256" key="4">
    <source>
        <dbReference type="PROSITE-ProRule" id="PRU00091"/>
    </source>
</evidence>
<dbReference type="GO" id="GO:0005096">
    <property type="term" value="F:GTPase activator activity"/>
    <property type="evidence" value="ECO:0007669"/>
    <property type="project" value="InterPro"/>
</dbReference>
<dbReference type="InterPro" id="IPR015390">
    <property type="entry name" value="Rabaptin_Rab5-bd_dom"/>
</dbReference>
<evidence type="ECO:0000256" key="1">
    <source>
        <dbReference type="ARBA" id="ARBA00022723"/>
    </source>
</evidence>
<proteinExistence type="predicted"/>
<dbReference type="InterPro" id="IPR013083">
    <property type="entry name" value="Znf_RING/FYVE/PHD"/>
</dbReference>
<keyword evidence="2 4" id="KW-0863">Zinc-finger</keyword>
<dbReference type="PANTHER" id="PTHR31179">
    <property type="entry name" value="RAB GTPASE-BINDING EFFECTOR PROTEIN"/>
    <property type="match status" value="1"/>
</dbReference>
<name>A0A7I8VWZ1_9ANNE</name>
<keyword evidence="3" id="KW-0862">Zinc</keyword>
<evidence type="ECO:0000313" key="7">
    <source>
        <dbReference type="EMBL" id="CAD5120750.1"/>
    </source>
</evidence>
<sequence length="508" mass="59695">MENFEDIQLQTIDESENIKEWRRTALNDVEFLERDKFEELANNLKANPTVVDSAMAMEDVETESEVEKNLRKKLTEYRKQFMMEKKFFDISLQERQLAFVLSSTDIQRILGIATEEQQIAIERAQNEDNHRKDAIVQLQKIQEERAEIERKREKNILDYSIVECEECKKLKDEIDCLNRTSTKSSGHIKTLLRLLDLEMKASLNLKTYTKKLEMVLGKKAEDYRRVVDNLKFGLKCQENEFKLFKESYKAKIKQLFGILSKLEDERKQTITESIRIRKENESIIKRRDLHLADLNTGLSNFPSTIPEYRLCVAGLRDEVVKSRTARDHIEEQLTSKLLEIKQQIHEEQLERSRVEEDIRLELLKTQKELENTYESKKQIEGELHQLKHRILVLQDDLNNSECVQRDFVKLSQSLQIQLEKERSKTPGDEKWQRIKEENGRCNECGVSFTPPPKKALCEHCRLHFCPDCLPHSIVVGPFRREEGICRPCFSLLPSTSVKSNKHRSSNLK</sequence>
<dbReference type="InterPro" id="IPR017455">
    <property type="entry name" value="Znf_FYVE-rel"/>
</dbReference>
<organism evidence="7 8">
    <name type="scientific">Dimorphilus gyrociliatus</name>
    <dbReference type="NCBI Taxonomy" id="2664684"/>
    <lineage>
        <taxon>Eukaryota</taxon>
        <taxon>Metazoa</taxon>
        <taxon>Spiralia</taxon>
        <taxon>Lophotrochozoa</taxon>
        <taxon>Annelida</taxon>
        <taxon>Polychaeta</taxon>
        <taxon>Polychaeta incertae sedis</taxon>
        <taxon>Dinophilidae</taxon>
        <taxon>Dimorphilus</taxon>
    </lineage>
</organism>
<dbReference type="OrthoDB" id="79871at2759"/>
<accession>A0A7I8VWZ1</accession>
<protein>
    <submittedName>
        <fullName evidence="7">DgyrCDS9311</fullName>
    </submittedName>
</protein>
<feature type="coiled-coil region" evidence="5">
    <location>
        <begin position="330"/>
        <end position="396"/>
    </location>
</feature>
<evidence type="ECO:0000256" key="5">
    <source>
        <dbReference type="SAM" id="Coils"/>
    </source>
</evidence>
<dbReference type="SUPFAM" id="SSF103652">
    <property type="entry name" value="G protein-binding domain"/>
    <property type="match status" value="1"/>
</dbReference>
<dbReference type="Gene3D" id="3.30.40.10">
    <property type="entry name" value="Zinc/RING finger domain, C3HC4 (zinc finger)"/>
    <property type="match status" value="1"/>
</dbReference>
<dbReference type="Proteomes" id="UP000549394">
    <property type="component" value="Unassembled WGS sequence"/>
</dbReference>
<dbReference type="GO" id="GO:0006897">
    <property type="term" value="P:endocytosis"/>
    <property type="evidence" value="ECO:0007669"/>
    <property type="project" value="InterPro"/>
</dbReference>
<evidence type="ECO:0000256" key="3">
    <source>
        <dbReference type="ARBA" id="ARBA00022833"/>
    </source>
</evidence>
<dbReference type="InterPro" id="IPR011011">
    <property type="entry name" value="Znf_FYVE_PHD"/>
</dbReference>
<feature type="domain" description="FYVE-type" evidence="6">
    <location>
        <begin position="435"/>
        <end position="493"/>
    </location>
</feature>
<dbReference type="InterPro" id="IPR003914">
    <property type="entry name" value="Rabaptin"/>
</dbReference>
<dbReference type="GO" id="GO:0008270">
    <property type="term" value="F:zinc ion binding"/>
    <property type="evidence" value="ECO:0007669"/>
    <property type="project" value="UniProtKB-KW"/>
</dbReference>
<evidence type="ECO:0000259" key="6">
    <source>
        <dbReference type="PROSITE" id="PS50178"/>
    </source>
</evidence>
<dbReference type="Pfam" id="PF09311">
    <property type="entry name" value="Rab5-bind"/>
    <property type="match status" value="1"/>
</dbReference>
<evidence type="ECO:0000256" key="2">
    <source>
        <dbReference type="ARBA" id="ARBA00022771"/>
    </source>
</evidence>
<dbReference type="EMBL" id="CAJFCJ010000013">
    <property type="protein sequence ID" value="CAD5120750.1"/>
    <property type="molecule type" value="Genomic_DNA"/>
</dbReference>
<reference evidence="7 8" key="1">
    <citation type="submission" date="2020-08" db="EMBL/GenBank/DDBJ databases">
        <authorList>
            <person name="Hejnol A."/>
        </authorList>
    </citation>
    <scope>NUCLEOTIDE SEQUENCE [LARGE SCALE GENOMIC DNA]</scope>
</reference>
<gene>
    <name evidence="7" type="ORF">DGYR_LOCUS8795</name>
</gene>
<dbReference type="PROSITE" id="PS50178">
    <property type="entry name" value="ZF_FYVE"/>
    <property type="match status" value="1"/>
</dbReference>
<keyword evidence="1" id="KW-0479">Metal-binding</keyword>
<dbReference type="Gene3D" id="1.20.5.730">
    <property type="entry name" value="Single helix bin"/>
    <property type="match status" value="1"/>
</dbReference>
<dbReference type="SUPFAM" id="SSF57903">
    <property type="entry name" value="FYVE/PHD zinc finger"/>
    <property type="match status" value="1"/>
</dbReference>